<evidence type="ECO:0000313" key="7">
    <source>
        <dbReference type="EMBL" id="ANN74312.1"/>
    </source>
</evidence>
<evidence type="ECO:0000259" key="6">
    <source>
        <dbReference type="PROSITE" id="PS50931"/>
    </source>
</evidence>
<dbReference type="InterPro" id="IPR005119">
    <property type="entry name" value="LysR_subst-bd"/>
</dbReference>
<keyword evidence="4" id="KW-0010">Activator</keyword>
<dbReference type="InterPro" id="IPR000847">
    <property type="entry name" value="LysR_HTH_N"/>
</dbReference>
<dbReference type="Proteomes" id="UP000092213">
    <property type="component" value="Chromosome"/>
</dbReference>
<dbReference type="PROSITE" id="PS50931">
    <property type="entry name" value="HTH_LYSR"/>
    <property type="match status" value="1"/>
</dbReference>
<evidence type="ECO:0000256" key="3">
    <source>
        <dbReference type="ARBA" id="ARBA00023125"/>
    </source>
</evidence>
<dbReference type="InterPro" id="IPR036390">
    <property type="entry name" value="WH_DNA-bd_sf"/>
</dbReference>
<organism evidence="7 8">
    <name type="scientific">Bordetella bronchialis</name>
    <dbReference type="NCBI Taxonomy" id="463025"/>
    <lineage>
        <taxon>Bacteria</taxon>
        <taxon>Pseudomonadati</taxon>
        <taxon>Pseudomonadota</taxon>
        <taxon>Betaproteobacteria</taxon>
        <taxon>Burkholderiales</taxon>
        <taxon>Alcaligenaceae</taxon>
        <taxon>Bordetella</taxon>
    </lineage>
</organism>
<evidence type="ECO:0000256" key="5">
    <source>
        <dbReference type="ARBA" id="ARBA00023163"/>
    </source>
</evidence>
<dbReference type="GO" id="GO:0003677">
    <property type="term" value="F:DNA binding"/>
    <property type="evidence" value="ECO:0007669"/>
    <property type="project" value="UniProtKB-KW"/>
</dbReference>
<comment type="similarity">
    <text evidence="1">Belongs to the LysR transcriptional regulatory family.</text>
</comment>
<dbReference type="AlphaFoldDB" id="A0A193G2S5"/>
<dbReference type="SUPFAM" id="SSF53850">
    <property type="entry name" value="Periplasmic binding protein-like II"/>
    <property type="match status" value="1"/>
</dbReference>
<proteinExistence type="inferred from homology"/>
<sequence>MELRQLEMFIGIAEAGAYSRAAMRLSISQPILSRRVKALERELGVALFHRTGRGVLLTEAGTLLAEYARGIVESTRSAVTAVQASSAVPRGPVVIGMPASISAVLSVPLIQAFRRAVPGISLKFMEGYSGHVLEWLGNGQTDISILYDAPRLGIPSLRAESLLTDELFLLGPRDDPAGVGAGPVQAARLSCIPLILPGRPHGIRVLVDEALAALGLEPNVEMEIDAMHSMLQLVESGLGYAVLSYSCVAPQIAQGRMRIWRIERPGITRSLLIAASTQRPSTKAVRVLRTILRRQIQDMIASGRWTPDPAVFS</sequence>
<evidence type="ECO:0000256" key="4">
    <source>
        <dbReference type="ARBA" id="ARBA00023159"/>
    </source>
</evidence>
<protein>
    <submittedName>
        <fullName evidence="7">LysR family transcriptional regulator</fullName>
    </submittedName>
</protein>
<dbReference type="PANTHER" id="PTHR30293:SF0">
    <property type="entry name" value="NITROGEN ASSIMILATION REGULATORY PROTEIN NAC"/>
    <property type="match status" value="1"/>
</dbReference>
<reference evidence="7 8" key="1">
    <citation type="submission" date="2016-06" db="EMBL/GenBank/DDBJ databases">
        <title>Complete genome sequences of Bordetella bronchialis and Bordetella flabilis.</title>
        <authorList>
            <person name="LiPuma J.J."/>
            <person name="Spilker T."/>
        </authorList>
    </citation>
    <scope>NUCLEOTIDE SEQUENCE [LARGE SCALE GENOMIC DNA]</scope>
    <source>
        <strain evidence="7 8">AU17976</strain>
    </source>
</reference>
<gene>
    <name evidence="7" type="ORF">BAU08_25760</name>
</gene>
<dbReference type="FunFam" id="1.10.10.10:FF:000001">
    <property type="entry name" value="LysR family transcriptional regulator"/>
    <property type="match status" value="1"/>
</dbReference>
<dbReference type="GO" id="GO:0003700">
    <property type="term" value="F:DNA-binding transcription factor activity"/>
    <property type="evidence" value="ECO:0007669"/>
    <property type="project" value="InterPro"/>
</dbReference>
<dbReference type="CDD" id="cd08433">
    <property type="entry name" value="PBP2_Nac"/>
    <property type="match status" value="1"/>
</dbReference>
<accession>A0A193G2S5</accession>
<keyword evidence="2" id="KW-0805">Transcription regulation</keyword>
<evidence type="ECO:0000256" key="1">
    <source>
        <dbReference type="ARBA" id="ARBA00009437"/>
    </source>
</evidence>
<feature type="domain" description="HTH lysR-type" evidence="6">
    <location>
        <begin position="1"/>
        <end position="58"/>
    </location>
</feature>
<dbReference type="PRINTS" id="PR00039">
    <property type="entry name" value="HTHLYSR"/>
</dbReference>
<dbReference type="PANTHER" id="PTHR30293">
    <property type="entry name" value="TRANSCRIPTIONAL REGULATORY PROTEIN NAC-RELATED"/>
    <property type="match status" value="1"/>
</dbReference>
<keyword evidence="3" id="KW-0238">DNA-binding</keyword>
<keyword evidence="5" id="KW-0804">Transcription</keyword>
<dbReference type="RefSeq" id="WP_066672352.1">
    <property type="nucleotide sequence ID" value="NZ_CP016171.1"/>
</dbReference>
<dbReference type="Gene3D" id="3.40.190.290">
    <property type="match status" value="1"/>
</dbReference>
<dbReference type="EMBL" id="CP016171">
    <property type="protein sequence ID" value="ANN74312.1"/>
    <property type="molecule type" value="Genomic_DNA"/>
</dbReference>
<dbReference type="STRING" id="463025.BAU08_25760"/>
<name>A0A193G2S5_9BORD</name>
<dbReference type="InterPro" id="IPR036388">
    <property type="entry name" value="WH-like_DNA-bd_sf"/>
</dbReference>
<dbReference type="GO" id="GO:2000142">
    <property type="term" value="P:regulation of DNA-templated transcription initiation"/>
    <property type="evidence" value="ECO:0007669"/>
    <property type="project" value="TreeGrafter"/>
</dbReference>
<dbReference type="Pfam" id="PF03466">
    <property type="entry name" value="LysR_substrate"/>
    <property type="match status" value="1"/>
</dbReference>
<evidence type="ECO:0000256" key="2">
    <source>
        <dbReference type="ARBA" id="ARBA00023015"/>
    </source>
</evidence>
<dbReference type="Pfam" id="PF00126">
    <property type="entry name" value="HTH_1"/>
    <property type="match status" value="1"/>
</dbReference>
<evidence type="ECO:0000313" key="8">
    <source>
        <dbReference type="Proteomes" id="UP000092213"/>
    </source>
</evidence>
<dbReference type="Gene3D" id="1.10.10.10">
    <property type="entry name" value="Winged helix-like DNA-binding domain superfamily/Winged helix DNA-binding domain"/>
    <property type="match status" value="1"/>
</dbReference>
<dbReference type="SUPFAM" id="SSF46785">
    <property type="entry name" value="Winged helix' DNA-binding domain"/>
    <property type="match status" value="1"/>
</dbReference>